<dbReference type="EMBL" id="JAEPRA010000020">
    <property type="protein sequence ID" value="KAG2173056.1"/>
    <property type="molecule type" value="Genomic_DNA"/>
</dbReference>
<dbReference type="Gene3D" id="3.40.50.850">
    <property type="entry name" value="Isochorismatase-like"/>
    <property type="match status" value="1"/>
</dbReference>
<dbReference type="PANTHER" id="PTHR14119:SF3">
    <property type="entry name" value="ISOCHORISMATASE DOMAIN-CONTAINING PROTEIN 2"/>
    <property type="match status" value="1"/>
</dbReference>
<dbReference type="PANTHER" id="PTHR14119">
    <property type="entry name" value="HYDROLASE"/>
    <property type="match status" value="1"/>
</dbReference>
<feature type="domain" description="Isochorismatase-like" evidence="2">
    <location>
        <begin position="14"/>
        <end position="161"/>
    </location>
</feature>
<sequence length="204" mass="22758">MSISKIARIAPQSTAVFVCDIQEKFRGRIWQFPSVISVAGKMIKAARTLDMPVYVTEQYPKGLGATVSELDVSDAKLVLPKTKFSMYLPEIKESLKQNNITSVILFGIESHVCVLQTALDLLEDNVDVHVLSDGVSSQNHPEIDIALTRMRQAGAVITTSESILFQLVRDAKHERFKGIQDIVKEYQEATKVNKLLFKHTTANL</sequence>
<gene>
    <name evidence="3" type="ORF">INT44_007029</name>
</gene>
<dbReference type="SUPFAM" id="SSF52499">
    <property type="entry name" value="Isochorismatase-like hydrolases"/>
    <property type="match status" value="1"/>
</dbReference>
<dbReference type="Pfam" id="PF00857">
    <property type="entry name" value="Isochorismatase"/>
    <property type="match status" value="1"/>
</dbReference>
<evidence type="ECO:0000313" key="4">
    <source>
        <dbReference type="Proteomes" id="UP000612746"/>
    </source>
</evidence>
<dbReference type="InterPro" id="IPR000868">
    <property type="entry name" value="Isochorismatase-like_dom"/>
</dbReference>
<evidence type="ECO:0000259" key="2">
    <source>
        <dbReference type="Pfam" id="PF00857"/>
    </source>
</evidence>
<dbReference type="InterPro" id="IPR050993">
    <property type="entry name" value="Isochorismatase_domain"/>
</dbReference>
<accession>A0A8H7PGV6</accession>
<evidence type="ECO:0000313" key="3">
    <source>
        <dbReference type="EMBL" id="KAG2173056.1"/>
    </source>
</evidence>
<comment type="similarity">
    <text evidence="1">Belongs to the isochorismatase family.</text>
</comment>
<dbReference type="FunFam" id="3.40.50.850:FF:000001">
    <property type="entry name" value="Isochorismatase domain-containing protein 1"/>
    <property type="match status" value="1"/>
</dbReference>
<evidence type="ECO:0000256" key="1">
    <source>
        <dbReference type="ARBA" id="ARBA00006336"/>
    </source>
</evidence>
<organism evidence="3 4">
    <name type="scientific">Umbelopsis vinacea</name>
    <dbReference type="NCBI Taxonomy" id="44442"/>
    <lineage>
        <taxon>Eukaryota</taxon>
        <taxon>Fungi</taxon>
        <taxon>Fungi incertae sedis</taxon>
        <taxon>Mucoromycota</taxon>
        <taxon>Mucoromycotina</taxon>
        <taxon>Umbelopsidomycetes</taxon>
        <taxon>Umbelopsidales</taxon>
        <taxon>Umbelopsidaceae</taxon>
        <taxon>Umbelopsis</taxon>
    </lineage>
</organism>
<dbReference type="InterPro" id="IPR036380">
    <property type="entry name" value="Isochorismatase-like_sf"/>
</dbReference>
<reference evidence="3" key="1">
    <citation type="submission" date="2020-12" db="EMBL/GenBank/DDBJ databases">
        <title>Metabolic potential, ecology and presence of endohyphal bacteria is reflected in genomic diversity of Mucoromycotina.</title>
        <authorList>
            <person name="Muszewska A."/>
            <person name="Okrasinska A."/>
            <person name="Steczkiewicz K."/>
            <person name="Drgas O."/>
            <person name="Orlowska M."/>
            <person name="Perlinska-Lenart U."/>
            <person name="Aleksandrzak-Piekarczyk T."/>
            <person name="Szatraj K."/>
            <person name="Zielenkiewicz U."/>
            <person name="Pilsyk S."/>
            <person name="Malc E."/>
            <person name="Mieczkowski P."/>
            <person name="Kruszewska J.S."/>
            <person name="Biernat P."/>
            <person name="Pawlowska J."/>
        </authorList>
    </citation>
    <scope>NUCLEOTIDE SEQUENCE</scope>
    <source>
        <strain evidence="3">WA0000051536</strain>
    </source>
</reference>
<dbReference type="CDD" id="cd01012">
    <property type="entry name" value="YcaC_related"/>
    <property type="match status" value="1"/>
</dbReference>
<keyword evidence="4" id="KW-1185">Reference proteome</keyword>
<proteinExistence type="inferred from homology"/>
<dbReference type="Proteomes" id="UP000612746">
    <property type="component" value="Unassembled WGS sequence"/>
</dbReference>
<dbReference type="OrthoDB" id="269496at2759"/>
<comment type="caution">
    <text evidence="3">The sequence shown here is derived from an EMBL/GenBank/DDBJ whole genome shotgun (WGS) entry which is preliminary data.</text>
</comment>
<name>A0A8H7PGV6_9FUNG</name>
<dbReference type="AlphaFoldDB" id="A0A8H7PGV6"/>
<protein>
    <recommendedName>
        <fullName evidence="2">Isochorismatase-like domain-containing protein</fullName>
    </recommendedName>
</protein>